<evidence type="ECO:0000256" key="7">
    <source>
        <dbReference type="ARBA" id="ARBA00023014"/>
    </source>
</evidence>
<comment type="cofactor">
    <cofactor evidence="1">
        <name>Fe cation</name>
        <dbReference type="ChEBI" id="CHEBI:24875"/>
    </cofactor>
</comment>
<keyword evidence="14" id="KW-1185">Reference proteome</keyword>
<keyword evidence="4" id="KW-0442">Lipid degradation</keyword>
<dbReference type="InterPro" id="IPR017941">
    <property type="entry name" value="Rieske_2Fe-2S"/>
</dbReference>
<keyword evidence="3" id="KW-0479">Metal-binding</keyword>
<evidence type="ECO:0000256" key="5">
    <source>
        <dbReference type="ARBA" id="ARBA00023002"/>
    </source>
</evidence>
<evidence type="ECO:0000256" key="2">
    <source>
        <dbReference type="ARBA" id="ARBA00022714"/>
    </source>
</evidence>
<reference evidence="13 14" key="1">
    <citation type="submission" date="2020-06" db="EMBL/GenBank/DDBJ databases">
        <title>Genome mining for natural products.</title>
        <authorList>
            <person name="Zhang B."/>
            <person name="Shi J."/>
            <person name="Ge H."/>
        </authorList>
    </citation>
    <scope>NUCLEOTIDE SEQUENCE [LARGE SCALE GENOMIC DNA]</scope>
    <source>
        <strain evidence="13 14">NA00687</strain>
    </source>
</reference>
<keyword evidence="8" id="KW-0443">Lipid metabolism</keyword>
<keyword evidence="8" id="KW-0753">Steroid metabolism</keyword>
<dbReference type="RefSeq" id="WP_176164070.1">
    <property type="nucleotide sequence ID" value="NZ_CP054929.1"/>
</dbReference>
<dbReference type="PANTHER" id="PTHR21266">
    <property type="entry name" value="IRON-SULFUR DOMAIN CONTAINING PROTEIN"/>
    <property type="match status" value="1"/>
</dbReference>
<dbReference type="GO" id="GO:0016705">
    <property type="term" value="F:oxidoreductase activity, acting on paired donors, with incorporation or reduction of molecular oxygen"/>
    <property type="evidence" value="ECO:0007669"/>
    <property type="project" value="UniProtKB-ARBA"/>
</dbReference>
<sequence>MSRWKRRERDPKDPARAPSPSKEQPQLPYANGWFAVATSGEVRPGKVLTRRLKGEDVVLYRTTSGRLSVVRPFCPHLGAHLGHGGTVRGDNLVCPFHQFQFDPEGTCVRTAYDAPPPRARLATLDFREVDDLVFVWSHAEGKAPQWEVEGIMGSGFRTPRCTRFPLAAHPQDVAENFVDFGHFGTLHKVSMAPLGDQEIDGHLMRFQYQIRPGGERAGAKRYATLPAIRVTLEGIGSVRVEADAMKFGFELRARMSVTPVEADRSDMRVSVALRPTGSGRRPVASLVAAVAPYIFAPAAAVDIRRDAAIWAHSRYQEQPRLAQGDGPIMPFRRWARQFYGEPGQAPARAG</sequence>
<dbReference type="PROSITE" id="PS51296">
    <property type="entry name" value="RIESKE"/>
    <property type="match status" value="1"/>
</dbReference>
<name>A0A7H8NDA9_9ACTN</name>
<keyword evidence="6" id="KW-0408">Iron</keyword>
<dbReference type="GO" id="GO:0016042">
    <property type="term" value="P:lipid catabolic process"/>
    <property type="evidence" value="ECO:0007669"/>
    <property type="project" value="UniProtKB-KW"/>
</dbReference>
<evidence type="ECO:0000256" key="4">
    <source>
        <dbReference type="ARBA" id="ARBA00022963"/>
    </source>
</evidence>
<dbReference type="Gene3D" id="2.102.10.10">
    <property type="entry name" value="Rieske [2Fe-2S] iron-sulphur domain"/>
    <property type="match status" value="1"/>
</dbReference>
<dbReference type="GO" id="GO:0008203">
    <property type="term" value="P:cholesterol metabolic process"/>
    <property type="evidence" value="ECO:0007669"/>
    <property type="project" value="InterPro"/>
</dbReference>
<dbReference type="GO" id="GO:0005737">
    <property type="term" value="C:cytoplasm"/>
    <property type="evidence" value="ECO:0007669"/>
    <property type="project" value="TreeGrafter"/>
</dbReference>
<evidence type="ECO:0000256" key="6">
    <source>
        <dbReference type="ARBA" id="ARBA00023004"/>
    </source>
</evidence>
<dbReference type="Gene3D" id="3.90.380.10">
    <property type="entry name" value="Naphthalene 1,2-dioxygenase Alpha Subunit, Chain A, domain 1"/>
    <property type="match status" value="1"/>
</dbReference>
<evidence type="ECO:0000313" key="13">
    <source>
        <dbReference type="EMBL" id="QKW52366.1"/>
    </source>
</evidence>
<dbReference type="Pfam" id="PF19298">
    <property type="entry name" value="KshA_C"/>
    <property type="match status" value="1"/>
</dbReference>
<dbReference type="GO" id="GO:0046872">
    <property type="term" value="F:metal ion binding"/>
    <property type="evidence" value="ECO:0007669"/>
    <property type="project" value="UniProtKB-KW"/>
</dbReference>
<dbReference type="Pfam" id="PF00355">
    <property type="entry name" value="Rieske"/>
    <property type="match status" value="1"/>
</dbReference>
<protein>
    <recommendedName>
        <fullName evidence="9">Rieske-type oxygenase</fullName>
    </recommendedName>
</protein>
<dbReference type="GO" id="GO:0004497">
    <property type="term" value="F:monooxygenase activity"/>
    <property type="evidence" value="ECO:0007669"/>
    <property type="project" value="UniProtKB-ARBA"/>
</dbReference>
<evidence type="ECO:0000256" key="1">
    <source>
        <dbReference type="ARBA" id="ARBA00001962"/>
    </source>
</evidence>
<comment type="subunit">
    <text evidence="10">Homotrimer. The two-component system 3-ketosteroid-9-alpha-monooxygenase is composed of an oxygenase component KshA and a reductase component KshB.</text>
</comment>
<dbReference type="Proteomes" id="UP000509303">
    <property type="component" value="Chromosome"/>
</dbReference>
<keyword evidence="5" id="KW-0560">Oxidoreductase</keyword>
<evidence type="ECO:0000256" key="3">
    <source>
        <dbReference type="ARBA" id="ARBA00022723"/>
    </source>
</evidence>
<dbReference type="InterPro" id="IPR045605">
    <property type="entry name" value="KshA-like_C"/>
</dbReference>
<keyword evidence="7" id="KW-0411">Iron-sulfur</keyword>
<dbReference type="GO" id="GO:0051537">
    <property type="term" value="F:2 iron, 2 sulfur cluster binding"/>
    <property type="evidence" value="ECO:0007669"/>
    <property type="project" value="UniProtKB-KW"/>
</dbReference>
<gene>
    <name evidence="13" type="ORF">HUT08_25710</name>
</gene>
<evidence type="ECO:0000256" key="11">
    <source>
        <dbReference type="SAM" id="MobiDB-lite"/>
    </source>
</evidence>
<dbReference type="SUPFAM" id="SSF50022">
    <property type="entry name" value="ISP domain"/>
    <property type="match status" value="1"/>
</dbReference>
<evidence type="ECO:0000256" key="10">
    <source>
        <dbReference type="ARBA" id="ARBA00046982"/>
    </source>
</evidence>
<evidence type="ECO:0000256" key="8">
    <source>
        <dbReference type="ARBA" id="ARBA00023221"/>
    </source>
</evidence>
<dbReference type="SUPFAM" id="SSF55961">
    <property type="entry name" value="Bet v1-like"/>
    <property type="match status" value="1"/>
</dbReference>
<dbReference type="EMBL" id="CP054929">
    <property type="protein sequence ID" value="QKW52366.1"/>
    <property type="molecule type" value="Genomic_DNA"/>
</dbReference>
<accession>A0A7H8NDA9</accession>
<evidence type="ECO:0000256" key="9">
    <source>
        <dbReference type="ARBA" id="ARBA00030944"/>
    </source>
</evidence>
<dbReference type="InterPro" id="IPR036922">
    <property type="entry name" value="Rieske_2Fe-2S_sf"/>
</dbReference>
<dbReference type="AlphaFoldDB" id="A0A7H8NDA9"/>
<feature type="domain" description="Rieske" evidence="12">
    <location>
        <begin position="34"/>
        <end position="135"/>
    </location>
</feature>
<proteinExistence type="predicted"/>
<dbReference type="InterPro" id="IPR050584">
    <property type="entry name" value="Cholesterol_7-desaturase"/>
</dbReference>
<organism evidence="13 14">
    <name type="scientific">Streptomyces buecherae</name>
    <dbReference type="NCBI Taxonomy" id="2763006"/>
    <lineage>
        <taxon>Bacteria</taxon>
        <taxon>Bacillati</taxon>
        <taxon>Actinomycetota</taxon>
        <taxon>Actinomycetes</taxon>
        <taxon>Kitasatosporales</taxon>
        <taxon>Streptomycetaceae</taxon>
        <taxon>Streptomyces</taxon>
    </lineage>
</organism>
<feature type="region of interest" description="Disordered" evidence="11">
    <location>
        <begin position="1"/>
        <end position="28"/>
    </location>
</feature>
<keyword evidence="2" id="KW-0001">2Fe-2S</keyword>
<evidence type="ECO:0000313" key="14">
    <source>
        <dbReference type="Proteomes" id="UP000509303"/>
    </source>
</evidence>
<evidence type="ECO:0000259" key="12">
    <source>
        <dbReference type="PROSITE" id="PS51296"/>
    </source>
</evidence>
<dbReference type="CDD" id="cd03469">
    <property type="entry name" value="Rieske_RO_Alpha_N"/>
    <property type="match status" value="1"/>
</dbReference>
<dbReference type="PANTHER" id="PTHR21266:SF60">
    <property type="entry name" value="3-KETOSTEROID-9-ALPHA-MONOOXYGENASE, OXYGENASE COMPONENT"/>
    <property type="match status" value="1"/>
</dbReference>